<dbReference type="EMBL" id="CP041186">
    <property type="protein sequence ID" value="QDG54515.1"/>
    <property type="molecule type" value="Genomic_DNA"/>
</dbReference>
<evidence type="ECO:0000256" key="15">
    <source>
        <dbReference type="HAMAP-Rule" id="MF_00741"/>
    </source>
</evidence>
<evidence type="ECO:0000256" key="9">
    <source>
        <dbReference type="ARBA" id="ARBA00022755"/>
    </source>
</evidence>
<dbReference type="Pfam" id="PF02769">
    <property type="entry name" value="AIRS_C"/>
    <property type="match status" value="1"/>
</dbReference>
<dbReference type="GO" id="GO:0006189">
    <property type="term" value="P:'de novo' IMP biosynthetic process"/>
    <property type="evidence" value="ECO:0007669"/>
    <property type="project" value="UniProtKB-UniRule"/>
</dbReference>
<dbReference type="CDD" id="cd02196">
    <property type="entry name" value="PurM"/>
    <property type="match status" value="1"/>
</dbReference>
<evidence type="ECO:0000256" key="13">
    <source>
        <dbReference type="ARBA" id="ARBA00033093"/>
    </source>
</evidence>
<feature type="domain" description="PurM-like N-terminal" evidence="16">
    <location>
        <begin position="64"/>
        <end position="172"/>
    </location>
</feature>
<comment type="pathway">
    <text evidence="2 15">Purine metabolism; IMP biosynthesis via de novo pathway; 5-amino-1-(5-phospho-D-ribosyl)imidazole from N(2)-formyl-N(1)-(5-phospho-D-ribosyl)glycinamide: step 2/2.</text>
</comment>
<evidence type="ECO:0000256" key="8">
    <source>
        <dbReference type="ARBA" id="ARBA00022741"/>
    </source>
</evidence>
<dbReference type="InterPro" id="IPR004733">
    <property type="entry name" value="PurM_cligase"/>
</dbReference>
<evidence type="ECO:0000256" key="14">
    <source>
        <dbReference type="ARBA" id="ARBA00049057"/>
    </source>
</evidence>
<comment type="similarity">
    <text evidence="3 15">Belongs to the AIR synthase family.</text>
</comment>
<dbReference type="FunFam" id="3.30.1330.10:FF:000001">
    <property type="entry name" value="Phosphoribosylformylglycinamidine cyclo-ligase"/>
    <property type="match status" value="1"/>
</dbReference>
<keyword evidence="9 15" id="KW-0658">Purine biosynthesis</keyword>
<evidence type="ECO:0000259" key="17">
    <source>
        <dbReference type="Pfam" id="PF02769"/>
    </source>
</evidence>
<evidence type="ECO:0000256" key="12">
    <source>
        <dbReference type="ARBA" id="ARBA00032931"/>
    </source>
</evidence>
<evidence type="ECO:0000256" key="10">
    <source>
        <dbReference type="ARBA" id="ARBA00022840"/>
    </source>
</evidence>
<keyword evidence="7 15" id="KW-0436">Ligase</keyword>
<dbReference type="GO" id="GO:0005524">
    <property type="term" value="F:ATP binding"/>
    <property type="evidence" value="ECO:0007669"/>
    <property type="project" value="UniProtKB-KW"/>
</dbReference>
<evidence type="ECO:0000256" key="11">
    <source>
        <dbReference type="ARBA" id="ARBA00031908"/>
    </source>
</evidence>
<dbReference type="EC" id="6.3.3.1" evidence="4 15"/>
<evidence type="ECO:0000256" key="1">
    <source>
        <dbReference type="ARBA" id="ARBA00004496"/>
    </source>
</evidence>
<evidence type="ECO:0000256" key="7">
    <source>
        <dbReference type="ARBA" id="ARBA00022598"/>
    </source>
</evidence>
<keyword evidence="10 15" id="KW-0067">ATP-binding</keyword>
<dbReference type="Gene3D" id="3.90.650.10">
    <property type="entry name" value="PurM-like C-terminal domain"/>
    <property type="match status" value="1"/>
</dbReference>
<dbReference type="Proteomes" id="UP000315995">
    <property type="component" value="Chromosome"/>
</dbReference>
<name>A0A4Y6Q3D5_PERCE</name>
<evidence type="ECO:0000256" key="5">
    <source>
        <dbReference type="ARBA" id="ARBA00020367"/>
    </source>
</evidence>
<evidence type="ECO:0000256" key="2">
    <source>
        <dbReference type="ARBA" id="ARBA00004686"/>
    </source>
</evidence>
<comment type="subcellular location">
    <subcellularLocation>
        <location evidence="1 15">Cytoplasm</location>
    </subcellularLocation>
</comment>
<dbReference type="InterPro" id="IPR036676">
    <property type="entry name" value="PurM-like_C_sf"/>
</dbReference>
<dbReference type="SUPFAM" id="SSF55326">
    <property type="entry name" value="PurM N-terminal domain-like"/>
    <property type="match status" value="1"/>
</dbReference>
<dbReference type="GO" id="GO:0005829">
    <property type="term" value="C:cytosol"/>
    <property type="evidence" value="ECO:0007669"/>
    <property type="project" value="TreeGrafter"/>
</dbReference>
<dbReference type="GO" id="GO:0004637">
    <property type="term" value="F:phosphoribosylamine-glycine ligase activity"/>
    <property type="evidence" value="ECO:0007669"/>
    <property type="project" value="TreeGrafter"/>
</dbReference>
<dbReference type="InterPro" id="IPR036921">
    <property type="entry name" value="PurM-like_N_sf"/>
</dbReference>
<evidence type="ECO:0000313" key="18">
    <source>
        <dbReference type="EMBL" id="QDG54515.1"/>
    </source>
</evidence>
<dbReference type="HAMAP" id="MF_00741">
    <property type="entry name" value="AIRS"/>
    <property type="match status" value="1"/>
</dbReference>
<organism evidence="18 19">
    <name type="scientific">Persicimonas caeni</name>
    <dbReference type="NCBI Taxonomy" id="2292766"/>
    <lineage>
        <taxon>Bacteria</taxon>
        <taxon>Deltaproteobacteria</taxon>
        <taxon>Bradymonadales</taxon>
        <taxon>Bradymonadaceae</taxon>
        <taxon>Persicimonas</taxon>
    </lineage>
</organism>
<keyword evidence="8 15" id="KW-0547">Nucleotide-binding</keyword>
<sequence>MSDSSDKPSSYKDAGVNLEAAEETVSRLGAVVEQTRIPGVLSGIGGFGGLFGLREAGVVGDEGADPVLVSGTDGVGTKLKLAFQLDRHDTIGIDCVAMCVNDVITTGARPLFFLDYFATGKLRPDQAEDVVRGVAEGCKQSGCALIGGETAEMPGFYDEGEYDIAGFCVGAVERGAMITPEQVEDGDTIIGIASSGVHSNGFSLVRKIVSDNELDLNAVYEELASERTLGEVLLEPTRIYAGFVRDLLDAHDVHGLVHITGGGFYENLPRALPEGLGATIDASSWENPAIFDFLKKHGSVATDEMYRVFNMGIGLAVIVDDADGIIEAANECGFEAWEIGSVNAGEGIDLNL</sequence>
<dbReference type="AlphaFoldDB" id="A0A4Y6Q3D5"/>
<dbReference type="InterPro" id="IPR010918">
    <property type="entry name" value="PurM-like_C_dom"/>
</dbReference>
<feature type="domain" description="PurM-like C-terminal" evidence="17">
    <location>
        <begin position="185"/>
        <end position="349"/>
    </location>
</feature>
<dbReference type="NCBIfam" id="TIGR00878">
    <property type="entry name" value="purM"/>
    <property type="match status" value="1"/>
</dbReference>
<evidence type="ECO:0000313" key="19">
    <source>
        <dbReference type="Proteomes" id="UP000315995"/>
    </source>
</evidence>
<proteinExistence type="inferred from homology"/>
<dbReference type="Gene3D" id="3.30.1330.10">
    <property type="entry name" value="PurM-like, N-terminal domain"/>
    <property type="match status" value="1"/>
</dbReference>
<comment type="catalytic activity">
    <reaction evidence="14 15">
        <text>2-formamido-N(1)-(5-O-phospho-beta-D-ribosyl)acetamidine + ATP = 5-amino-1-(5-phospho-beta-D-ribosyl)imidazole + ADP + phosphate + H(+)</text>
        <dbReference type="Rhea" id="RHEA:23032"/>
        <dbReference type="ChEBI" id="CHEBI:15378"/>
        <dbReference type="ChEBI" id="CHEBI:30616"/>
        <dbReference type="ChEBI" id="CHEBI:43474"/>
        <dbReference type="ChEBI" id="CHEBI:137981"/>
        <dbReference type="ChEBI" id="CHEBI:147287"/>
        <dbReference type="ChEBI" id="CHEBI:456216"/>
        <dbReference type="EC" id="6.3.3.1"/>
    </reaction>
</comment>
<accession>A0A4Y6Q3D5</accession>
<dbReference type="PANTHER" id="PTHR10520:SF12">
    <property type="entry name" value="TRIFUNCTIONAL PURINE BIOSYNTHETIC PROTEIN ADENOSINE-3"/>
    <property type="match status" value="1"/>
</dbReference>
<dbReference type="FunFam" id="3.90.650.10:FF:000011">
    <property type="entry name" value="Phosphoribosylformylglycinamidine cyclo-ligase"/>
    <property type="match status" value="1"/>
</dbReference>
<dbReference type="PANTHER" id="PTHR10520">
    <property type="entry name" value="TRIFUNCTIONAL PURINE BIOSYNTHETIC PROTEIN ADENOSINE-3-RELATED"/>
    <property type="match status" value="1"/>
</dbReference>
<dbReference type="Pfam" id="PF00586">
    <property type="entry name" value="AIRS"/>
    <property type="match status" value="1"/>
</dbReference>
<evidence type="ECO:0000256" key="4">
    <source>
        <dbReference type="ARBA" id="ARBA00013047"/>
    </source>
</evidence>
<dbReference type="UniPathway" id="UPA00074">
    <property type="reaction ID" value="UER00129"/>
</dbReference>
<evidence type="ECO:0000256" key="3">
    <source>
        <dbReference type="ARBA" id="ARBA00010280"/>
    </source>
</evidence>
<dbReference type="GO" id="GO:0004641">
    <property type="term" value="F:phosphoribosylformylglycinamidine cyclo-ligase activity"/>
    <property type="evidence" value="ECO:0007669"/>
    <property type="project" value="UniProtKB-UniRule"/>
</dbReference>
<protein>
    <recommendedName>
        <fullName evidence="5 15">Phosphoribosylformylglycinamidine cyclo-ligase</fullName>
        <ecNumber evidence="4 15">6.3.3.1</ecNumber>
    </recommendedName>
    <alternativeName>
        <fullName evidence="12 15">AIR synthase</fullName>
    </alternativeName>
    <alternativeName>
        <fullName evidence="13 15">AIRS</fullName>
    </alternativeName>
    <alternativeName>
        <fullName evidence="11 15">Phosphoribosyl-aminoimidazole synthetase</fullName>
    </alternativeName>
</protein>
<accession>A0A5B8YH78</accession>
<keyword evidence="19" id="KW-1185">Reference proteome</keyword>
<evidence type="ECO:0000259" key="16">
    <source>
        <dbReference type="Pfam" id="PF00586"/>
    </source>
</evidence>
<reference evidence="18 19" key="1">
    <citation type="submission" date="2019-06" db="EMBL/GenBank/DDBJ databases">
        <title>Persicimonas caeni gen. nov., sp. nov., a predatory bacterium isolated from solar saltern.</title>
        <authorList>
            <person name="Wang S."/>
        </authorList>
    </citation>
    <scope>NUCLEOTIDE SEQUENCE [LARGE SCALE GENOMIC DNA]</scope>
    <source>
        <strain evidence="18 19">YN101</strain>
    </source>
</reference>
<evidence type="ECO:0000256" key="6">
    <source>
        <dbReference type="ARBA" id="ARBA00022490"/>
    </source>
</evidence>
<dbReference type="SUPFAM" id="SSF56042">
    <property type="entry name" value="PurM C-terminal domain-like"/>
    <property type="match status" value="1"/>
</dbReference>
<dbReference type="InterPro" id="IPR016188">
    <property type="entry name" value="PurM-like_N"/>
</dbReference>
<gene>
    <name evidence="15" type="primary">purM</name>
    <name evidence="18" type="ORF">FIV42_28355</name>
</gene>
<keyword evidence="6 15" id="KW-0963">Cytoplasm</keyword>
<dbReference type="GO" id="GO:0046084">
    <property type="term" value="P:adenine biosynthetic process"/>
    <property type="evidence" value="ECO:0007669"/>
    <property type="project" value="TreeGrafter"/>
</dbReference>
<dbReference type="RefSeq" id="WP_141200959.1">
    <property type="nucleotide sequence ID" value="NZ_CP041186.1"/>
</dbReference>
<dbReference type="OrthoDB" id="9777881at2"/>